<evidence type="ECO:0000256" key="4">
    <source>
        <dbReference type="ARBA" id="ARBA00022519"/>
    </source>
</evidence>
<keyword evidence="6 8" id="KW-1133">Transmembrane helix</keyword>
<keyword evidence="2" id="KW-0813">Transport</keyword>
<dbReference type="InterPro" id="IPR026032">
    <property type="entry name" value="HcaT-like"/>
</dbReference>
<dbReference type="Pfam" id="PF12832">
    <property type="entry name" value="MFS_1_like"/>
    <property type="match status" value="1"/>
</dbReference>
<gene>
    <name evidence="10" type="ORF">Mettu_0987</name>
</gene>
<dbReference type="PANTHER" id="PTHR23522:SF10">
    <property type="entry name" value="3-PHENYLPROPIONIC ACID TRANSPORTER-RELATED"/>
    <property type="match status" value="1"/>
</dbReference>
<dbReference type="PIRSF" id="PIRSF004925">
    <property type="entry name" value="HcaT"/>
    <property type="match status" value="1"/>
</dbReference>
<dbReference type="STRING" id="697282.Mettu_0987"/>
<evidence type="ECO:0000256" key="7">
    <source>
        <dbReference type="ARBA" id="ARBA00023136"/>
    </source>
</evidence>
<feature type="transmembrane region" description="Helical" evidence="8">
    <location>
        <begin position="99"/>
        <end position="123"/>
    </location>
</feature>
<accession>G3IRX5</accession>
<evidence type="ECO:0000256" key="1">
    <source>
        <dbReference type="ARBA" id="ARBA00004429"/>
    </source>
</evidence>
<feature type="transmembrane region" description="Helical" evidence="8">
    <location>
        <begin position="203"/>
        <end position="227"/>
    </location>
</feature>
<feature type="transmembrane region" description="Helical" evidence="8">
    <location>
        <begin position="135"/>
        <end position="154"/>
    </location>
</feature>
<dbReference type="GO" id="GO:0005886">
    <property type="term" value="C:plasma membrane"/>
    <property type="evidence" value="ECO:0007669"/>
    <property type="project" value="UniProtKB-SubCell"/>
</dbReference>
<dbReference type="SUPFAM" id="SSF103473">
    <property type="entry name" value="MFS general substrate transporter"/>
    <property type="match status" value="1"/>
</dbReference>
<evidence type="ECO:0000256" key="5">
    <source>
        <dbReference type="ARBA" id="ARBA00022692"/>
    </source>
</evidence>
<dbReference type="PROSITE" id="PS50850">
    <property type="entry name" value="MFS"/>
    <property type="match status" value="1"/>
</dbReference>
<name>G3IRX5_METTV</name>
<feature type="transmembrane region" description="Helical" evidence="8">
    <location>
        <begin position="75"/>
        <end position="93"/>
    </location>
</feature>
<dbReference type="eggNOG" id="COG2814">
    <property type="taxonomic scope" value="Bacteria"/>
</dbReference>
<dbReference type="AlphaFoldDB" id="G3IRX5"/>
<comment type="subcellular location">
    <subcellularLocation>
        <location evidence="1">Cell inner membrane</location>
        <topology evidence="1">Multi-pass membrane protein</topology>
    </subcellularLocation>
</comment>
<feature type="transmembrane region" description="Helical" evidence="8">
    <location>
        <begin position="160"/>
        <end position="183"/>
    </location>
</feature>
<evidence type="ECO:0000256" key="2">
    <source>
        <dbReference type="ARBA" id="ARBA00022448"/>
    </source>
</evidence>
<dbReference type="HOGENOM" id="CLU_013133_6_0_6"/>
<evidence type="ECO:0000256" key="6">
    <source>
        <dbReference type="ARBA" id="ARBA00022989"/>
    </source>
</evidence>
<dbReference type="GO" id="GO:0030395">
    <property type="term" value="F:lactose binding"/>
    <property type="evidence" value="ECO:0007669"/>
    <property type="project" value="TreeGrafter"/>
</dbReference>
<feature type="transmembrane region" description="Helical" evidence="8">
    <location>
        <begin position="268"/>
        <end position="292"/>
    </location>
</feature>
<dbReference type="InterPro" id="IPR024989">
    <property type="entry name" value="MFS_assoc_dom"/>
</dbReference>
<dbReference type="Proteomes" id="UP000004664">
    <property type="component" value="Unassembled WGS sequence"/>
</dbReference>
<feature type="transmembrane region" description="Helical" evidence="8">
    <location>
        <begin position="358"/>
        <end position="378"/>
    </location>
</feature>
<evidence type="ECO:0000256" key="3">
    <source>
        <dbReference type="ARBA" id="ARBA00022475"/>
    </source>
</evidence>
<dbReference type="EMBL" id="JH109152">
    <property type="protein sequence ID" value="EGW22186.1"/>
    <property type="molecule type" value="Genomic_DNA"/>
</dbReference>
<evidence type="ECO:0000313" key="11">
    <source>
        <dbReference type="Proteomes" id="UP000004664"/>
    </source>
</evidence>
<evidence type="ECO:0000256" key="8">
    <source>
        <dbReference type="SAM" id="Phobius"/>
    </source>
</evidence>
<dbReference type="InterPro" id="IPR020846">
    <property type="entry name" value="MFS_dom"/>
</dbReference>
<feature type="transmembrane region" description="Helical" evidence="8">
    <location>
        <begin position="12"/>
        <end position="32"/>
    </location>
</feature>
<dbReference type="GO" id="GO:0015528">
    <property type="term" value="F:lactose:proton symporter activity"/>
    <property type="evidence" value="ECO:0007669"/>
    <property type="project" value="TreeGrafter"/>
</dbReference>
<evidence type="ECO:0000313" key="10">
    <source>
        <dbReference type="EMBL" id="EGW22186.1"/>
    </source>
</evidence>
<proteinExistence type="predicted"/>
<keyword evidence="7 8" id="KW-0472">Membrane</keyword>
<dbReference type="Gene3D" id="1.20.1250.20">
    <property type="entry name" value="MFS general substrate transporter like domains"/>
    <property type="match status" value="2"/>
</dbReference>
<keyword evidence="4" id="KW-0997">Cell inner membrane</keyword>
<dbReference type="PANTHER" id="PTHR23522">
    <property type="entry name" value="BLL5896 PROTEIN"/>
    <property type="match status" value="1"/>
</dbReference>
<feature type="transmembrane region" description="Helical" evidence="8">
    <location>
        <begin position="233"/>
        <end position="256"/>
    </location>
</feature>
<dbReference type="CDD" id="cd17335">
    <property type="entry name" value="MFS_MFSD6"/>
    <property type="match status" value="1"/>
</dbReference>
<keyword evidence="3" id="KW-1003">Cell membrane</keyword>
<protein>
    <submittedName>
        <fullName evidence="10">Major facilitator superfamily MFS_1</fullName>
    </submittedName>
</protein>
<feature type="transmembrane region" description="Helical" evidence="8">
    <location>
        <begin position="298"/>
        <end position="317"/>
    </location>
</feature>
<organism evidence="10 11">
    <name type="scientific">Methylobacter tundripaludum (strain ATCC BAA-1195 / DSM 17260 / SV96)</name>
    <dbReference type="NCBI Taxonomy" id="697282"/>
    <lineage>
        <taxon>Bacteria</taxon>
        <taxon>Pseudomonadati</taxon>
        <taxon>Pseudomonadota</taxon>
        <taxon>Gammaproteobacteria</taxon>
        <taxon>Methylococcales</taxon>
        <taxon>Methylococcaceae</taxon>
        <taxon>Methylobacter</taxon>
    </lineage>
</organism>
<reference evidence="10 11" key="1">
    <citation type="submission" date="2011-06" db="EMBL/GenBank/DDBJ databases">
        <title>Genomic sequence of Methylobacter tundripaludum SV96.</title>
        <authorList>
            <consortium name="US DOE Joint Genome Institute"/>
            <person name="Lucas S."/>
            <person name="Han J."/>
            <person name="Lapidus A."/>
            <person name="Cheng J.-F."/>
            <person name="Goodwin L."/>
            <person name="Pitluck S."/>
            <person name="Held B."/>
            <person name="Detter J.C."/>
            <person name="Han C."/>
            <person name="Tapia R."/>
            <person name="Land M."/>
            <person name="Hauser L."/>
            <person name="Kyrpides N."/>
            <person name="Ivanova N."/>
            <person name="Ovchinnikova G."/>
            <person name="Pagani I."/>
            <person name="Klotz M.G."/>
            <person name="Dispirito A.A."/>
            <person name="Murrell J.C."/>
            <person name="Dunfield P."/>
            <person name="Kalyuzhnaya M.G."/>
            <person name="Svenning M."/>
            <person name="Trotsenko Y.A."/>
            <person name="Stein L.Y."/>
            <person name="Woyke T."/>
        </authorList>
    </citation>
    <scope>NUCLEOTIDE SEQUENCE [LARGE SCALE GENOMIC DNA]</scope>
    <source>
        <strain evidence="11">ATCC BAA-1195 / DSM 17260 / SV96</strain>
    </source>
</reference>
<dbReference type="NCBIfam" id="NF037955">
    <property type="entry name" value="mfs"/>
    <property type="match status" value="1"/>
</dbReference>
<keyword evidence="5 8" id="KW-0812">Transmembrane</keyword>
<evidence type="ECO:0000259" key="9">
    <source>
        <dbReference type="PROSITE" id="PS50850"/>
    </source>
</evidence>
<sequence length="390" mass="44509">MNNSMSIPYWRLSGFYFFYFATVGVFIPYWGLYLKESGFNPVEIGELSAMLSGTRIIAPILWGWIADRTGKNLRIIRIAAFLTALLFAGFLYVHGYFWVAWITIGFSFFWNAALPQFEAVTLYHLKNEAHRYSQIRLWGSIGFIVAVLGVGRLLDYQSAQIIPTAITLLMTLIWVVSLMTPTIQASHHVAAVGMMQIMKRPELWAFLVVYMLLQLAHAPYYVFYSIYLKHYQYTASLTGFLWALAVFAEIVLFIYMRRVLKRFSLRTILLSSILLSVVRWLMIAWCVDYFWLLLFAQVLHAATFAGAHVAAIHLVHLYFGDRHQGKGQALYTSLTFGLGGMLGSYYSGYYWESLGAEFVYSMAAVFCSIAFVIAYIWVGRESSQNSAVLS</sequence>
<feature type="domain" description="Major facilitator superfamily (MFS) profile" evidence="9">
    <location>
        <begin position="144"/>
        <end position="390"/>
    </location>
</feature>
<feature type="transmembrane region" description="Helical" evidence="8">
    <location>
        <begin position="329"/>
        <end position="346"/>
    </location>
</feature>
<keyword evidence="11" id="KW-1185">Reference proteome</keyword>
<dbReference type="InterPro" id="IPR036259">
    <property type="entry name" value="MFS_trans_sf"/>
</dbReference>
<feature type="transmembrane region" description="Helical" evidence="8">
    <location>
        <begin position="44"/>
        <end position="63"/>
    </location>
</feature>